<dbReference type="Proteomes" id="UP001498398">
    <property type="component" value="Unassembled WGS sequence"/>
</dbReference>
<evidence type="ECO:0000313" key="3">
    <source>
        <dbReference type="Proteomes" id="UP001498398"/>
    </source>
</evidence>
<organism evidence="2 3">
    <name type="scientific">Marasmiellus scandens</name>
    <dbReference type="NCBI Taxonomy" id="2682957"/>
    <lineage>
        <taxon>Eukaryota</taxon>
        <taxon>Fungi</taxon>
        <taxon>Dikarya</taxon>
        <taxon>Basidiomycota</taxon>
        <taxon>Agaricomycotina</taxon>
        <taxon>Agaricomycetes</taxon>
        <taxon>Agaricomycetidae</taxon>
        <taxon>Agaricales</taxon>
        <taxon>Marasmiineae</taxon>
        <taxon>Omphalotaceae</taxon>
        <taxon>Marasmiellus</taxon>
    </lineage>
</organism>
<evidence type="ECO:0000256" key="1">
    <source>
        <dbReference type="SAM" id="MobiDB-lite"/>
    </source>
</evidence>
<dbReference type="EMBL" id="JBANRG010000009">
    <property type="protein sequence ID" value="KAK7463354.1"/>
    <property type="molecule type" value="Genomic_DNA"/>
</dbReference>
<comment type="caution">
    <text evidence="2">The sequence shown here is derived from an EMBL/GenBank/DDBJ whole genome shotgun (WGS) entry which is preliminary data.</text>
</comment>
<sequence>MESQRRARLMLRIPTQNSRLLRAHHPYKRDLCIPSSHANWPSLNQHVHGADVDRFLEAVSTRRLALTHRSPLDPILERDSFSYSSGSVATSTKPTSTRGC</sequence>
<name>A0ABR1JLX2_9AGAR</name>
<reference evidence="2 3" key="1">
    <citation type="submission" date="2024-01" db="EMBL/GenBank/DDBJ databases">
        <title>A draft genome for the cacao thread blight pathogen Marasmiellus scandens.</title>
        <authorList>
            <person name="Baruah I.K."/>
            <person name="Leung J."/>
            <person name="Bukari Y."/>
            <person name="Amoako-Attah I."/>
            <person name="Meinhardt L.W."/>
            <person name="Bailey B.A."/>
            <person name="Cohen S.P."/>
        </authorList>
    </citation>
    <scope>NUCLEOTIDE SEQUENCE [LARGE SCALE GENOMIC DNA]</scope>
    <source>
        <strain evidence="2 3">GH-19</strain>
    </source>
</reference>
<evidence type="ECO:0000313" key="2">
    <source>
        <dbReference type="EMBL" id="KAK7463354.1"/>
    </source>
</evidence>
<keyword evidence="3" id="KW-1185">Reference proteome</keyword>
<protein>
    <submittedName>
        <fullName evidence="2">Uncharacterized protein</fullName>
    </submittedName>
</protein>
<proteinExistence type="predicted"/>
<accession>A0ABR1JLX2</accession>
<gene>
    <name evidence="2" type="ORF">VKT23_006710</name>
</gene>
<feature type="region of interest" description="Disordered" evidence="1">
    <location>
        <begin position="76"/>
        <end position="100"/>
    </location>
</feature>
<feature type="compositionally biased region" description="Polar residues" evidence="1">
    <location>
        <begin position="81"/>
        <end position="100"/>
    </location>
</feature>